<dbReference type="KEGG" id="hyh:D3Y59_08295"/>
<evidence type="ECO:0000313" key="2">
    <source>
        <dbReference type="EMBL" id="AYA37053.1"/>
    </source>
</evidence>
<evidence type="ECO:0000313" key="3">
    <source>
        <dbReference type="Proteomes" id="UP000262802"/>
    </source>
</evidence>
<dbReference type="RefSeq" id="WP_119444629.1">
    <property type="nucleotide sequence ID" value="NZ_CP032317.1"/>
</dbReference>
<keyword evidence="3" id="KW-1185">Reference proteome</keyword>
<gene>
    <name evidence="2" type="ORF">D3Y59_08295</name>
</gene>
<dbReference type="OrthoDB" id="949867at2"/>
<name>A0A3B7R0W7_9BACT</name>
<accession>A0A3B7R0W7</accession>
<feature type="chain" id="PRO_5017817112" evidence="1">
    <location>
        <begin position="30"/>
        <end position="168"/>
    </location>
</feature>
<sequence length="168" mass="17768">MNASVLARVAAPALLLTVFGFRPAPPAAANTFSVKVNGKALTGKPGFNTCLLMMNALNLGGNLSDGSHVMLEIMPAAFPKLPATLPLGVQSTEKYVKVFYYPKGTKDALNYYTSVEGGTLTVTSYNATARTIAGSFSGKVVRVKNLGQVPSDALQLTDGRFEVTFTKM</sequence>
<dbReference type="AlphaFoldDB" id="A0A3B7R0W7"/>
<evidence type="ECO:0000256" key="1">
    <source>
        <dbReference type="SAM" id="SignalP"/>
    </source>
</evidence>
<dbReference type="Proteomes" id="UP000262802">
    <property type="component" value="Chromosome"/>
</dbReference>
<feature type="signal peptide" evidence="1">
    <location>
        <begin position="1"/>
        <end position="29"/>
    </location>
</feature>
<organism evidence="2 3">
    <name type="scientific">Hymenobacter oligotrophus</name>
    <dbReference type="NCBI Taxonomy" id="2319843"/>
    <lineage>
        <taxon>Bacteria</taxon>
        <taxon>Pseudomonadati</taxon>
        <taxon>Bacteroidota</taxon>
        <taxon>Cytophagia</taxon>
        <taxon>Cytophagales</taxon>
        <taxon>Hymenobacteraceae</taxon>
        <taxon>Hymenobacter</taxon>
    </lineage>
</organism>
<protein>
    <submittedName>
        <fullName evidence="2">Uncharacterized protein</fullName>
    </submittedName>
</protein>
<dbReference type="EMBL" id="CP032317">
    <property type="protein sequence ID" value="AYA37053.1"/>
    <property type="molecule type" value="Genomic_DNA"/>
</dbReference>
<reference evidence="2 3" key="1">
    <citation type="submission" date="2018-09" db="EMBL/GenBank/DDBJ databases">
        <title>Hymenobacter medium sp. nov., isolated from R2A medium.</title>
        <authorList>
            <person name="Yingchao G."/>
        </authorList>
    </citation>
    <scope>NUCLEOTIDE SEQUENCE [LARGE SCALE GENOMIC DNA]</scope>
    <source>
        <strain evidence="3">sh-6</strain>
    </source>
</reference>
<keyword evidence="1" id="KW-0732">Signal</keyword>
<proteinExistence type="predicted"/>